<keyword evidence="4" id="KW-0479">Metal-binding</keyword>
<keyword evidence="7" id="KW-0833">Ubl conjugation pathway</keyword>
<keyword evidence="6" id="KW-0863">Zinc-finger</keyword>
<comment type="caution">
    <text evidence="11">The sequence shown here is derived from an EMBL/GenBank/DDBJ whole genome shotgun (WGS) entry which is preliminary data.</text>
</comment>
<dbReference type="Pfam" id="PF22191">
    <property type="entry name" value="IBR_1"/>
    <property type="match status" value="1"/>
</dbReference>
<feature type="non-terminal residue" evidence="11">
    <location>
        <position position="1"/>
    </location>
</feature>
<dbReference type="InterPro" id="IPR031127">
    <property type="entry name" value="E3_UB_ligase_RBR"/>
</dbReference>
<keyword evidence="12" id="KW-1185">Reference proteome</keyword>
<dbReference type="InterPro" id="IPR013083">
    <property type="entry name" value="Znf_RING/FYVE/PHD"/>
</dbReference>
<evidence type="ECO:0000256" key="4">
    <source>
        <dbReference type="ARBA" id="ARBA00022723"/>
    </source>
</evidence>
<gene>
    <name evidence="11" type="ORF">PMAYCL1PPCAC_01074</name>
</gene>
<dbReference type="GO" id="GO:0061630">
    <property type="term" value="F:ubiquitin protein ligase activity"/>
    <property type="evidence" value="ECO:0007669"/>
    <property type="project" value="UniProtKB-EC"/>
</dbReference>
<feature type="domain" description="RING-type" evidence="10">
    <location>
        <begin position="437"/>
        <end position="647"/>
    </location>
</feature>
<dbReference type="Gene3D" id="3.30.40.10">
    <property type="entry name" value="Zinc/RING finger domain, C3HC4 (zinc finger)"/>
    <property type="match status" value="1"/>
</dbReference>
<dbReference type="InterPro" id="IPR002867">
    <property type="entry name" value="IBR_dom"/>
</dbReference>
<accession>A0AAN4Z041</accession>
<dbReference type="GO" id="GO:0016567">
    <property type="term" value="P:protein ubiquitination"/>
    <property type="evidence" value="ECO:0007669"/>
    <property type="project" value="InterPro"/>
</dbReference>
<reference evidence="12" key="1">
    <citation type="submission" date="2022-10" db="EMBL/GenBank/DDBJ databases">
        <title>Genome assembly of Pristionchus species.</title>
        <authorList>
            <person name="Yoshida K."/>
            <person name="Sommer R.J."/>
        </authorList>
    </citation>
    <scope>NUCLEOTIDE SEQUENCE [LARGE SCALE GENOMIC DNA]</scope>
    <source>
        <strain evidence="12">RS5460</strain>
    </source>
</reference>
<name>A0AAN4Z041_9BILA</name>
<feature type="compositionally biased region" description="Basic and acidic residues" evidence="9">
    <location>
        <begin position="186"/>
        <end position="201"/>
    </location>
</feature>
<dbReference type="EC" id="2.3.2.31" evidence="2"/>
<dbReference type="SMART" id="SM00647">
    <property type="entry name" value="IBR"/>
    <property type="match status" value="2"/>
</dbReference>
<dbReference type="InterPro" id="IPR044066">
    <property type="entry name" value="TRIAD_supradom"/>
</dbReference>
<evidence type="ECO:0000256" key="3">
    <source>
        <dbReference type="ARBA" id="ARBA00022679"/>
    </source>
</evidence>
<evidence type="ECO:0000256" key="6">
    <source>
        <dbReference type="ARBA" id="ARBA00022771"/>
    </source>
</evidence>
<dbReference type="AlphaFoldDB" id="A0AAN4Z041"/>
<dbReference type="CDD" id="cd22584">
    <property type="entry name" value="Rcat_RBR_unk"/>
    <property type="match status" value="1"/>
</dbReference>
<sequence>KALTMREDKHRLKYRQRKARVGPDVIRKEPVDFDGCIDFKIWDSNTRDWKMRHEDSEALFRPDPFGVKDYFVDYSLNKKKRWAIKEEIKERLEEVQDPRLNLRVSSSIHAFDRSNPLGYEPFITLYYTTLPQDKLPCLEYHTVSRDGKTVVHKESESVGTRLRNFTHDARPPRHIKGERKKKGARKERTYKEKRDWTDRELPEDPKLEHQKLHVHYTTQKHTDLPSLHTKMANKQTRRHSRERRGKDVTSRHVVDIPDDVVFDAIDDVIIEDSFSIPTIVEDLSTLVVKKAEKRRGEKREPLRRFVDELLKTSFFLPTPGTSGYASEDDFEDEETPSTSYPSVPLVFLAPEMFTRFSLSTVPNLLSSPRLPCYPPAWEVHQRDSLQILGKYMQTCVVARQYGDEIRLTMVDDCDSTHPSRPHLPTSDETYPDIVCDSEDFCEICCGEMDLMSDDRLIHPFSLSCGHLFCAGCWLAHISESIHRQRLPAACLHPDCRCSVSVSAAKCLLNSTSVQAYEKATIDALKTAERLITCPECKRLHYTAESAQISCPCGASLCSHCSSVHHSPLGCDVFDQYNMYMRRSGFASIYSTSSDAPIVRNLAQCPKCHLLMQRSEGCNHLTCSCGMEFCYRCGNKWASSHYQCTKDAFTKVTMVDVFTGRTASLLVPSLLTLAIEARTILIDRRKELKKRLLRLPFLERRAAERAFVQLSLVVELCYLSYRRSRKARVLAEKVRFWLDEFFNTADKNLSMKARALTDLRESLIV</sequence>
<dbReference type="Proteomes" id="UP001328107">
    <property type="component" value="Unassembled WGS sequence"/>
</dbReference>
<keyword evidence="3" id="KW-0808">Transferase</keyword>
<evidence type="ECO:0000256" key="2">
    <source>
        <dbReference type="ARBA" id="ARBA00012251"/>
    </source>
</evidence>
<evidence type="ECO:0000313" key="11">
    <source>
        <dbReference type="EMBL" id="GMR30879.1"/>
    </source>
</evidence>
<evidence type="ECO:0000256" key="5">
    <source>
        <dbReference type="ARBA" id="ARBA00022737"/>
    </source>
</evidence>
<dbReference type="EMBL" id="BTRK01000001">
    <property type="protein sequence ID" value="GMR30879.1"/>
    <property type="molecule type" value="Genomic_DNA"/>
</dbReference>
<evidence type="ECO:0000313" key="12">
    <source>
        <dbReference type="Proteomes" id="UP001328107"/>
    </source>
</evidence>
<feature type="compositionally biased region" description="Basic residues" evidence="9">
    <location>
        <begin position="172"/>
        <end position="185"/>
    </location>
</feature>
<keyword evidence="5" id="KW-0677">Repeat</keyword>
<evidence type="ECO:0000256" key="7">
    <source>
        <dbReference type="ARBA" id="ARBA00022786"/>
    </source>
</evidence>
<evidence type="ECO:0000259" key="10">
    <source>
        <dbReference type="PROSITE" id="PS51873"/>
    </source>
</evidence>
<evidence type="ECO:0000256" key="1">
    <source>
        <dbReference type="ARBA" id="ARBA00001798"/>
    </source>
</evidence>
<evidence type="ECO:0000256" key="9">
    <source>
        <dbReference type="SAM" id="MobiDB-lite"/>
    </source>
</evidence>
<dbReference type="PANTHER" id="PTHR11685">
    <property type="entry name" value="RBR FAMILY RING FINGER AND IBR DOMAIN-CONTAINING"/>
    <property type="match status" value="1"/>
</dbReference>
<comment type="catalytic activity">
    <reaction evidence="1">
        <text>[E2 ubiquitin-conjugating enzyme]-S-ubiquitinyl-L-cysteine + [acceptor protein]-L-lysine = [E2 ubiquitin-conjugating enzyme]-L-cysteine + [acceptor protein]-N(6)-ubiquitinyl-L-lysine.</text>
        <dbReference type="EC" id="2.3.2.31"/>
    </reaction>
</comment>
<feature type="region of interest" description="Disordered" evidence="9">
    <location>
        <begin position="167"/>
        <end position="201"/>
    </location>
</feature>
<protein>
    <recommendedName>
        <fullName evidence="2">RBR-type E3 ubiquitin transferase</fullName>
        <ecNumber evidence="2">2.3.2.31</ecNumber>
    </recommendedName>
</protein>
<evidence type="ECO:0000256" key="8">
    <source>
        <dbReference type="ARBA" id="ARBA00022833"/>
    </source>
</evidence>
<dbReference type="Gene3D" id="1.20.120.1750">
    <property type="match status" value="1"/>
</dbReference>
<dbReference type="SUPFAM" id="SSF57850">
    <property type="entry name" value="RING/U-box"/>
    <property type="match status" value="3"/>
</dbReference>
<dbReference type="PROSITE" id="PS51873">
    <property type="entry name" value="TRIAD"/>
    <property type="match status" value="1"/>
</dbReference>
<organism evidence="11 12">
    <name type="scientific">Pristionchus mayeri</name>
    <dbReference type="NCBI Taxonomy" id="1317129"/>
    <lineage>
        <taxon>Eukaryota</taxon>
        <taxon>Metazoa</taxon>
        <taxon>Ecdysozoa</taxon>
        <taxon>Nematoda</taxon>
        <taxon>Chromadorea</taxon>
        <taxon>Rhabditida</taxon>
        <taxon>Rhabditina</taxon>
        <taxon>Diplogasteromorpha</taxon>
        <taxon>Diplogasteroidea</taxon>
        <taxon>Neodiplogasteridae</taxon>
        <taxon>Pristionchus</taxon>
    </lineage>
</organism>
<proteinExistence type="predicted"/>
<keyword evidence="8" id="KW-0862">Zinc</keyword>
<dbReference type="GO" id="GO:0008270">
    <property type="term" value="F:zinc ion binding"/>
    <property type="evidence" value="ECO:0007669"/>
    <property type="project" value="UniProtKB-KW"/>
</dbReference>